<evidence type="ECO:0000313" key="2">
    <source>
        <dbReference type="EMBL" id="MBU3028733.1"/>
    </source>
</evidence>
<dbReference type="RefSeq" id="WP_216031417.1">
    <property type="nucleotide sequence ID" value="NZ_JAHKNG010000001.1"/>
</dbReference>
<keyword evidence="3" id="KW-1185">Reference proteome</keyword>
<comment type="caution">
    <text evidence="2">The sequence shown here is derived from an EMBL/GenBank/DDBJ whole genome shotgun (WGS) entry which is preliminary data.</text>
</comment>
<feature type="transmembrane region" description="Helical" evidence="1">
    <location>
        <begin position="144"/>
        <end position="164"/>
    </location>
</feature>
<keyword evidence="1" id="KW-0472">Membrane</keyword>
<feature type="transmembrane region" description="Helical" evidence="1">
    <location>
        <begin position="12"/>
        <end position="30"/>
    </location>
</feature>
<dbReference type="EMBL" id="JAHKNG010000001">
    <property type="protein sequence ID" value="MBU3028733.1"/>
    <property type="molecule type" value="Genomic_DNA"/>
</dbReference>
<evidence type="ECO:0000256" key="1">
    <source>
        <dbReference type="SAM" id="Phobius"/>
    </source>
</evidence>
<feature type="transmembrane region" description="Helical" evidence="1">
    <location>
        <begin position="72"/>
        <end position="89"/>
    </location>
</feature>
<feature type="transmembrane region" description="Helical" evidence="1">
    <location>
        <begin position="42"/>
        <end position="60"/>
    </location>
</feature>
<proteinExistence type="predicted"/>
<protein>
    <submittedName>
        <fullName evidence="2">Ferric reductase-like transmembrane domain-containing protein</fullName>
    </submittedName>
</protein>
<feature type="transmembrane region" description="Helical" evidence="1">
    <location>
        <begin position="104"/>
        <end position="123"/>
    </location>
</feature>
<reference evidence="2" key="1">
    <citation type="submission" date="2021-06" db="EMBL/GenBank/DDBJ databases">
        <title>Paracoccus bacterium XHP0099 sp. nov., isolated from the surface waters of the Yellow Sea.</title>
        <authorList>
            <person name="Xue H."/>
            <person name="Zhang D."/>
        </authorList>
    </citation>
    <scope>NUCLEOTIDE SEQUENCE</scope>
    <source>
        <strain evidence="2">XHP0099</strain>
    </source>
</reference>
<keyword evidence="1" id="KW-0812">Transmembrane</keyword>
<evidence type="ECO:0000313" key="3">
    <source>
        <dbReference type="Proteomes" id="UP001166191"/>
    </source>
</evidence>
<dbReference type="Proteomes" id="UP001166191">
    <property type="component" value="Unassembled WGS sequence"/>
</dbReference>
<feature type="transmembrane region" description="Helical" evidence="1">
    <location>
        <begin position="199"/>
        <end position="219"/>
    </location>
</feature>
<sequence length="220" mass="23786">MSGPRDAVADRGAVLATLVAVVFALTFLALPRLGGGWFWETGNALGFLALAGLLFQMIPYPRSGAARRHERLGYWVLATAIAHAFWFLAGDPTLRVYLQPGAPAHMWLGLFGLLALALLCVLARMPDRMRVHRRYRVFRTLHRGLGLAALAGAGLHVLLSGFYLPSWPQAALLVLICLACSLGRRVWARLQAPPRASAGIYLATGAVAGALFVLIRNLVP</sequence>
<keyword evidence="1" id="KW-1133">Transmembrane helix</keyword>
<feature type="transmembrane region" description="Helical" evidence="1">
    <location>
        <begin position="170"/>
        <end position="187"/>
    </location>
</feature>
<gene>
    <name evidence="2" type="ORF">KNW02_01205</name>
</gene>
<accession>A0ABS6ADQ7</accession>
<organism evidence="2 3">
    <name type="scientific">Paracoccus marinaquae</name>
    <dbReference type="NCBI Taxonomy" id="2841926"/>
    <lineage>
        <taxon>Bacteria</taxon>
        <taxon>Pseudomonadati</taxon>
        <taxon>Pseudomonadota</taxon>
        <taxon>Alphaproteobacteria</taxon>
        <taxon>Rhodobacterales</taxon>
        <taxon>Paracoccaceae</taxon>
        <taxon>Paracoccus</taxon>
    </lineage>
</organism>
<name>A0ABS6ADQ7_9RHOB</name>